<dbReference type="OrthoDB" id="128799at2"/>
<dbReference type="Pfam" id="PF00326">
    <property type="entry name" value="Peptidase_S9"/>
    <property type="match status" value="1"/>
</dbReference>
<evidence type="ECO:0000313" key="3">
    <source>
        <dbReference type="EMBL" id="TQN31034.1"/>
    </source>
</evidence>
<evidence type="ECO:0000256" key="1">
    <source>
        <dbReference type="SAM" id="MobiDB-lite"/>
    </source>
</evidence>
<dbReference type="PANTHER" id="PTHR43056">
    <property type="entry name" value="PEPTIDASE S9 PROLYL OLIGOPEPTIDASE"/>
    <property type="match status" value="1"/>
</dbReference>
<dbReference type="GO" id="GO:0006508">
    <property type="term" value="P:proteolysis"/>
    <property type="evidence" value="ECO:0007669"/>
    <property type="project" value="InterPro"/>
</dbReference>
<comment type="caution">
    <text evidence="3">The sequence shown here is derived from an EMBL/GenBank/DDBJ whole genome shotgun (WGS) entry which is preliminary data.</text>
</comment>
<dbReference type="PANTHER" id="PTHR43056:SF5">
    <property type="entry name" value="PEPTIDASE S9 PROLYL OLIGOPEPTIDASE CATALYTIC DOMAIN-CONTAINING PROTEIN"/>
    <property type="match status" value="1"/>
</dbReference>
<evidence type="ECO:0000313" key="4">
    <source>
        <dbReference type="Proteomes" id="UP000317422"/>
    </source>
</evidence>
<feature type="region of interest" description="Disordered" evidence="1">
    <location>
        <begin position="651"/>
        <end position="680"/>
    </location>
</feature>
<gene>
    <name evidence="3" type="ORF">FHX37_0923</name>
</gene>
<protein>
    <submittedName>
        <fullName evidence="3">Dipeptidyl aminopeptidase/acylaminoacyl peptidase</fullName>
    </submittedName>
</protein>
<dbReference type="SUPFAM" id="SSF69322">
    <property type="entry name" value="Tricorn protease domain 2"/>
    <property type="match status" value="1"/>
</dbReference>
<reference evidence="3 4" key="1">
    <citation type="submission" date="2019-06" db="EMBL/GenBank/DDBJ databases">
        <title>Sequencing the genomes of 1000 actinobacteria strains.</title>
        <authorList>
            <person name="Klenk H.-P."/>
        </authorList>
    </citation>
    <scope>NUCLEOTIDE SEQUENCE [LARGE SCALE GENOMIC DNA]</scope>
    <source>
        <strain evidence="3 4">DSM 45015</strain>
    </source>
</reference>
<dbReference type="InterPro" id="IPR029058">
    <property type="entry name" value="AB_hydrolase_fold"/>
</dbReference>
<feature type="domain" description="Peptidase S9 prolyl oligopeptidase catalytic" evidence="2">
    <location>
        <begin position="439"/>
        <end position="640"/>
    </location>
</feature>
<dbReference type="InterPro" id="IPR001375">
    <property type="entry name" value="Peptidase_S9_cat"/>
</dbReference>
<dbReference type="GO" id="GO:0008236">
    <property type="term" value="F:serine-type peptidase activity"/>
    <property type="evidence" value="ECO:0007669"/>
    <property type="project" value="InterPro"/>
</dbReference>
<sequence>MTDRVTASYGAWPSPIAANDVTRGERRLGFPSVVGERIWWEESRPEEDGRNTIMRRDSDGSVTELLAAPWNARTRVHEYGGRSYVPVPRQEGGEGSRPGIVFANLDDQRLYFLAEGGDTPKPLTPEPSADAALRYADMTLTNDGGHVICVREQHGSEDGPSRAIVSVPLSGAADTPEAVRELVTDADFFASPTPSPDGQHLAWISWNHPRMPWDGTELRAGTLSESGVTGVYTLKGGVGESVLAPMWQDESSLLFLSDWPGWWNLYQIGLTGPAFALYPAEKEFCGGFTLGMQPYQLLDDGRVVTLYGHADLSVGVYDPKSAELEAVSTPLTSWQALASDRNTVVGVAAAADTPQRLVQLDPDTGHTQTLRRSQDDLPDSNYVPEPRTVSVNGRYGGAVHANVYPPTNPAATGTGPAPYIVWVHGGPVGCSGTELDLAKAYFTSRGLGIVDVNYSGSTGYGRTYRERLQRQWGVIDVEDAVSVVQSLVDDGTADPQRLAIRGASAGGFTTLSALTRDTFACGVSVFGVTDLVRLSEETHDFESRFLDSLIGPLPGYEATYRERSPINQADNIQAPVLLLQGTQDPVVPPPQAAEFAAALTEQGLSHAHLEFEGEGHGFRAAESQQRALEAELAFYGRIFGFAPAGVPEIELVSGGGRGTGSEPQDTEETEEAEEATEEKE</sequence>
<dbReference type="GO" id="GO:0004177">
    <property type="term" value="F:aminopeptidase activity"/>
    <property type="evidence" value="ECO:0007669"/>
    <property type="project" value="UniProtKB-KW"/>
</dbReference>
<dbReference type="RefSeq" id="WP_141922308.1">
    <property type="nucleotide sequence ID" value="NZ_VFQC01000001.1"/>
</dbReference>
<feature type="region of interest" description="Disordered" evidence="1">
    <location>
        <begin position="361"/>
        <end position="383"/>
    </location>
</feature>
<evidence type="ECO:0000259" key="2">
    <source>
        <dbReference type="Pfam" id="PF00326"/>
    </source>
</evidence>
<dbReference type="EMBL" id="VFQC01000001">
    <property type="protein sequence ID" value="TQN31034.1"/>
    <property type="molecule type" value="Genomic_DNA"/>
</dbReference>
<accession>A0A543NGW4</accession>
<keyword evidence="3" id="KW-0031">Aminopeptidase</keyword>
<keyword evidence="3" id="KW-0645">Protease</keyword>
<keyword evidence="4" id="KW-1185">Reference proteome</keyword>
<proteinExistence type="predicted"/>
<dbReference type="InterPro" id="IPR011042">
    <property type="entry name" value="6-blade_b-propeller_TolB-like"/>
</dbReference>
<dbReference type="AlphaFoldDB" id="A0A543NGW4"/>
<dbReference type="Gene3D" id="2.120.10.30">
    <property type="entry name" value="TolB, C-terminal domain"/>
    <property type="match status" value="1"/>
</dbReference>
<dbReference type="Gene3D" id="3.40.50.1820">
    <property type="entry name" value="alpha/beta hydrolase"/>
    <property type="match status" value="1"/>
</dbReference>
<dbReference type="SUPFAM" id="SSF53474">
    <property type="entry name" value="alpha/beta-Hydrolases"/>
    <property type="match status" value="1"/>
</dbReference>
<dbReference type="InterPro" id="IPR050585">
    <property type="entry name" value="Xaa-Pro_dipeptidyl-ppase/CocE"/>
</dbReference>
<feature type="compositionally biased region" description="Acidic residues" evidence="1">
    <location>
        <begin position="664"/>
        <end position="680"/>
    </location>
</feature>
<name>A0A543NGW4_9ACTN</name>
<keyword evidence="3" id="KW-0378">Hydrolase</keyword>
<organism evidence="3 4">
    <name type="scientific">Haloactinospora alba</name>
    <dbReference type="NCBI Taxonomy" id="405555"/>
    <lineage>
        <taxon>Bacteria</taxon>
        <taxon>Bacillati</taxon>
        <taxon>Actinomycetota</taxon>
        <taxon>Actinomycetes</taxon>
        <taxon>Streptosporangiales</taxon>
        <taxon>Nocardiopsidaceae</taxon>
        <taxon>Haloactinospora</taxon>
    </lineage>
</organism>
<dbReference type="Proteomes" id="UP000317422">
    <property type="component" value="Unassembled WGS sequence"/>
</dbReference>